<accession>A0AAP0BJU5</accession>
<dbReference type="SMART" id="SM00369">
    <property type="entry name" value="LRR_TYP"/>
    <property type="match status" value="2"/>
</dbReference>
<keyword evidence="13" id="KW-0418">Kinase</keyword>
<keyword evidence="13" id="KW-0675">Receptor</keyword>
<dbReference type="PROSITE" id="PS51450">
    <property type="entry name" value="LRR"/>
    <property type="match status" value="1"/>
</dbReference>
<comment type="caution">
    <text evidence="13">The sequence shown here is derived from an EMBL/GenBank/DDBJ whole genome shotgun (WGS) entry which is preliminary data.</text>
</comment>
<keyword evidence="3" id="KW-1003">Cell membrane</keyword>
<dbReference type="Proteomes" id="UP001418222">
    <property type="component" value="Unassembled WGS sequence"/>
</dbReference>
<dbReference type="Pfam" id="PF00560">
    <property type="entry name" value="LRR_1"/>
    <property type="match status" value="3"/>
</dbReference>
<keyword evidence="10" id="KW-0325">Glycoprotein</keyword>
<dbReference type="GO" id="GO:0016301">
    <property type="term" value="F:kinase activity"/>
    <property type="evidence" value="ECO:0007669"/>
    <property type="project" value="UniProtKB-KW"/>
</dbReference>
<keyword evidence="6 11" id="KW-0732">Signal</keyword>
<dbReference type="EMBL" id="JBBWWQ010000008">
    <property type="protein sequence ID" value="KAK8941456.1"/>
    <property type="molecule type" value="Genomic_DNA"/>
</dbReference>
<evidence type="ECO:0000313" key="14">
    <source>
        <dbReference type="Proteomes" id="UP001418222"/>
    </source>
</evidence>
<evidence type="ECO:0000256" key="10">
    <source>
        <dbReference type="ARBA" id="ARBA00023180"/>
    </source>
</evidence>
<keyword evidence="5" id="KW-0812">Transmembrane</keyword>
<dbReference type="InterPro" id="IPR001611">
    <property type="entry name" value="Leu-rich_rpt"/>
</dbReference>
<evidence type="ECO:0000313" key="13">
    <source>
        <dbReference type="EMBL" id="KAK8941456.1"/>
    </source>
</evidence>
<evidence type="ECO:0000256" key="9">
    <source>
        <dbReference type="ARBA" id="ARBA00023136"/>
    </source>
</evidence>
<dbReference type="FunFam" id="3.80.10.10:FF:000687">
    <property type="entry name" value="Leucine Rich Repeat family protein, expressed"/>
    <property type="match status" value="1"/>
</dbReference>
<dbReference type="InterPro" id="IPR003591">
    <property type="entry name" value="Leu-rich_rpt_typical-subtyp"/>
</dbReference>
<dbReference type="Pfam" id="PF13855">
    <property type="entry name" value="LRR_8"/>
    <property type="match status" value="1"/>
</dbReference>
<evidence type="ECO:0000259" key="12">
    <source>
        <dbReference type="Pfam" id="PF08263"/>
    </source>
</evidence>
<evidence type="ECO:0000256" key="5">
    <source>
        <dbReference type="ARBA" id="ARBA00022692"/>
    </source>
</evidence>
<dbReference type="AlphaFoldDB" id="A0AAP0BJU5"/>
<dbReference type="InterPro" id="IPR013210">
    <property type="entry name" value="LRR_N_plant-typ"/>
</dbReference>
<evidence type="ECO:0000256" key="2">
    <source>
        <dbReference type="ARBA" id="ARBA00009592"/>
    </source>
</evidence>
<organism evidence="13 14">
    <name type="scientific">Platanthera zijinensis</name>
    <dbReference type="NCBI Taxonomy" id="2320716"/>
    <lineage>
        <taxon>Eukaryota</taxon>
        <taxon>Viridiplantae</taxon>
        <taxon>Streptophyta</taxon>
        <taxon>Embryophyta</taxon>
        <taxon>Tracheophyta</taxon>
        <taxon>Spermatophyta</taxon>
        <taxon>Magnoliopsida</taxon>
        <taxon>Liliopsida</taxon>
        <taxon>Asparagales</taxon>
        <taxon>Orchidaceae</taxon>
        <taxon>Orchidoideae</taxon>
        <taxon>Orchideae</taxon>
        <taxon>Orchidinae</taxon>
        <taxon>Platanthera</taxon>
    </lineage>
</organism>
<gene>
    <name evidence="13" type="ORF">KSP39_PZI009798</name>
</gene>
<evidence type="ECO:0000256" key="3">
    <source>
        <dbReference type="ARBA" id="ARBA00022475"/>
    </source>
</evidence>
<feature type="signal peptide" evidence="11">
    <location>
        <begin position="1"/>
        <end position="22"/>
    </location>
</feature>
<evidence type="ECO:0000256" key="6">
    <source>
        <dbReference type="ARBA" id="ARBA00022729"/>
    </source>
</evidence>
<dbReference type="PANTHER" id="PTHR48063:SF112">
    <property type="entry name" value="RECEPTOR LIKE PROTEIN 30-LIKE"/>
    <property type="match status" value="1"/>
</dbReference>
<evidence type="ECO:0000256" key="11">
    <source>
        <dbReference type="SAM" id="SignalP"/>
    </source>
</evidence>
<dbReference type="GO" id="GO:0005886">
    <property type="term" value="C:plasma membrane"/>
    <property type="evidence" value="ECO:0007669"/>
    <property type="project" value="UniProtKB-SubCell"/>
</dbReference>
<keyword evidence="8" id="KW-1133">Transmembrane helix</keyword>
<dbReference type="PANTHER" id="PTHR48063">
    <property type="entry name" value="LRR RECEPTOR-LIKE KINASE"/>
    <property type="match status" value="1"/>
</dbReference>
<feature type="chain" id="PRO_5043048024" evidence="11">
    <location>
        <begin position="23"/>
        <end position="313"/>
    </location>
</feature>
<keyword evidence="13" id="KW-0808">Transferase</keyword>
<keyword evidence="4" id="KW-0433">Leucine-rich repeat</keyword>
<comment type="subcellular location">
    <subcellularLocation>
        <location evidence="1">Cell membrane</location>
        <topology evidence="1">Single-pass type I membrane protein</topology>
    </subcellularLocation>
</comment>
<keyword evidence="7" id="KW-0677">Repeat</keyword>
<dbReference type="FunFam" id="3.80.10.10:FF:000400">
    <property type="entry name" value="Nuclear pore complex protein NUP107"/>
    <property type="match status" value="1"/>
</dbReference>
<dbReference type="InterPro" id="IPR032675">
    <property type="entry name" value="LRR_dom_sf"/>
</dbReference>
<proteinExistence type="inferred from homology"/>
<evidence type="ECO:0000256" key="4">
    <source>
        <dbReference type="ARBA" id="ARBA00022614"/>
    </source>
</evidence>
<comment type="similarity">
    <text evidence="2">Belongs to the RLP family.</text>
</comment>
<protein>
    <submittedName>
        <fullName evidence="13">LRR receptor-like serine/threonine-protein kinase</fullName>
    </submittedName>
</protein>
<name>A0AAP0BJU5_9ASPA</name>
<evidence type="ECO:0000256" key="1">
    <source>
        <dbReference type="ARBA" id="ARBA00004251"/>
    </source>
</evidence>
<keyword evidence="9" id="KW-0472">Membrane</keyword>
<evidence type="ECO:0000256" key="7">
    <source>
        <dbReference type="ARBA" id="ARBA00022737"/>
    </source>
</evidence>
<dbReference type="InterPro" id="IPR046956">
    <property type="entry name" value="RLP23-like"/>
</dbReference>
<keyword evidence="14" id="KW-1185">Reference proteome</keyword>
<evidence type="ECO:0000256" key="8">
    <source>
        <dbReference type="ARBA" id="ARBA00022989"/>
    </source>
</evidence>
<sequence>MTTGILLLLLSFFLHFPNSHQAAATEADALLQWKSTLINPAALSSWSPANSSSICRWRGVSCNSAGELTALSLPDSGLNGTLDDLNFAALPSLAQLNLNSNLLSGSIPAGISALSNLTSLDLSGNSFVSISPAIGNLSELLDLSLYNNNLAGSIPYQLSHLPKVRHVDLGSNYFNNPDYARFQAMPSLLNLSLGLNYLDQGFPGFILNCTNLIYLDLSQNNFSGPIPDSIGTKLVNLQHLILTMNSFQGKIPVSLANLAGLRELRLGSNFLTGEYRRSSAAYQISRSSSSTTIPSAARSLHLSAGLESSSTLP</sequence>
<reference evidence="13 14" key="1">
    <citation type="journal article" date="2022" name="Nat. Plants">
        <title>Genomes of leafy and leafless Platanthera orchids illuminate the evolution of mycoheterotrophy.</title>
        <authorList>
            <person name="Li M.H."/>
            <person name="Liu K.W."/>
            <person name="Li Z."/>
            <person name="Lu H.C."/>
            <person name="Ye Q.L."/>
            <person name="Zhang D."/>
            <person name="Wang J.Y."/>
            <person name="Li Y.F."/>
            <person name="Zhong Z.M."/>
            <person name="Liu X."/>
            <person name="Yu X."/>
            <person name="Liu D.K."/>
            <person name="Tu X.D."/>
            <person name="Liu B."/>
            <person name="Hao Y."/>
            <person name="Liao X.Y."/>
            <person name="Jiang Y.T."/>
            <person name="Sun W.H."/>
            <person name="Chen J."/>
            <person name="Chen Y.Q."/>
            <person name="Ai Y."/>
            <person name="Zhai J.W."/>
            <person name="Wu S.S."/>
            <person name="Zhou Z."/>
            <person name="Hsiao Y.Y."/>
            <person name="Wu W.L."/>
            <person name="Chen Y.Y."/>
            <person name="Lin Y.F."/>
            <person name="Hsu J.L."/>
            <person name="Li C.Y."/>
            <person name="Wang Z.W."/>
            <person name="Zhao X."/>
            <person name="Zhong W.Y."/>
            <person name="Ma X.K."/>
            <person name="Ma L."/>
            <person name="Huang J."/>
            <person name="Chen G.Z."/>
            <person name="Huang M.Z."/>
            <person name="Huang L."/>
            <person name="Peng D.H."/>
            <person name="Luo Y.B."/>
            <person name="Zou S.Q."/>
            <person name="Chen S.P."/>
            <person name="Lan S."/>
            <person name="Tsai W.C."/>
            <person name="Van de Peer Y."/>
            <person name="Liu Z.J."/>
        </authorList>
    </citation>
    <scope>NUCLEOTIDE SEQUENCE [LARGE SCALE GENOMIC DNA]</scope>
    <source>
        <strain evidence="13">Lor287</strain>
    </source>
</reference>
<feature type="domain" description="Leucine-rich repeat-containing N-terminal plant-type" evidence="12">
    <location>
        <begin position="24"/>
        <end position="63"/>
    </location>
</feature>
<dbReference type="Gene3D" id="3.80.10.10">
    <property type="entry name" value="Ribonuclease Inhibitor"/>
    <property type="match status" value="2"/>
</dbReference>
<dbReference type="Pfam" id="PF08263">
    <property type="entry name" value="LRRNT_2"/>
    <property type="match status" value="1"/>
</dbReference>
<dbReference type="SUPFAM" id="SSF52058">
    <property type="entry name" value="L domain-like"/>
    <property type="match status" value="1"/>
</dbReference>